<dbReference type="PANTHER" id="PTHR33841">
    <property type="entry name" value="DNA METHYLTRANSFERASE YEEA-RELATED"/>
    <property type="match status" value="1"/>
</dbReference>
<organism evidence="10 11">
    <name type="scientific">Paraburkholderia domus</name>
    <dbReference type="NCBI Taxonomy" id="2793075"/>
    <lineage>
        <taxon>Bacteria</taxon>
        <taxon>Pseudomonadati</taxon>
        <taxon>Pseudomonadota</taxon>
        <taxon>Betaproteobacteria</taxon>
        <taxon>Burkholderiales</taxon>
        <taxon>Burkholderiaceae</taxon>
        <taxon>Paraburkholderia</taxon>
    </lineage>
</organism>
<name>A0A9N8N6Q4_9BURK</name>
<evidence type="ECO:0000256" key="3">
    <source>
        <dbReference type="ARBA" id="ARBA00022679"/>
    </source>
</evidence>
<dbReference type="Pfam" id="PF20464">
    <property type="entry name" value="MmeI_N"/>
    <property type="match status" value="1"/>
</dbReference>
<dbReference type="GO" id="GO:0032259">
    <property type="term" value="P:methylation"/>
    <property type="evidence" value="ECO:0007669"/>
    <property type="project" value="UniProtKB-KW"/>
</dbReference>
<comment type="caution">
    <text evidence="10">The sequence shown here is derived from an EMBL/GenBank/DDBJ whole genome shotgun (WGS) entry which is preliminary data.</text>
</comment>
<feature type="domain" description="MmeI-like helicase spacer" evidence="6">
    <location>
        <begin position="172"/>
        <end position="247"/>
    </location>
</feature>
<feature type="domain" description="MmeI-like N-terminal" evidence="5">
    <location>
        <begin position="1"/>
        <end position="160"/>
    </location>
</feature>
<dbReference type="PANTHER" id="PTHR33841:SF1">
    <property type="entry name" value="DNA METHYLTRANSFERASE A"/>
    <property type="match status" value="1"/>
</dbReference>
<dbReference type="InterPro" id="IPR046819">
    <property type="entry name" value="MmeI_hel"/>
</dbReference>
<evidence type="ECO:0000256" key="4">
    <source>
        <dbReference type="ARBA" id="ARBA00047942"/>
    </source>
</evidence>
<accession>A0A9N8N6Q4</accession>
<feature type="domain" description="MmeI-like C-terminal" evidence="8">
    <location>
        <begin position="805"/>
        <end position="883"/>
    </location>
</feature>
<evidence type="ECO:0000313" key="11">
    <source>
        <dbReference type="Proteomes" id="UP000675121"/>
    </source>
</evidence>
<dbReference type="InterPro" id="IPR046818">
    <property type="entry name" value="MmeI_C"/>
</dbReference>
<evidence type="ECO:0000313" key="10">
    <source>
        <dbReference type="EMBL" id="CAE6959626.1"/>
    </source>
</evidence>
<dbReference type="AlphaFoldDB" id="A0A9N8N6Q4"/>
<dbReference type="Pfam" id="PF20466">
    <property type="entry name" value="MmeI_TRD"/>
    <property type="match status" value="1"/>
</dbReference>
<keyword evidence="11" id="KW-1185">Reference proteome</keyword>
<feature type="domain" description="MmeI-like DNA-methyltransferase" evidence="9">
    <location>
        <begin position="323"/>
        <end position="583"/>
    </location>
</feature>
<proteinExistence type="predicted"/>
<gene>
    <name evidence="10" type="ORF">R70211_06846</name>
</gene>
<dbReference type="SUPFAM" id="SSF53335">
    <property type="entry name" value="S-adenosyl-L-methionine-dependent methyltransferases"/>
    <property type="match status" value="1"/>
</dbReference>
<dbReference type="EC" id="2.1.1.72" evidence="1"/>
<dbReference type="InterPro" id="IPR050953">
    <property type="entry name" value="N4_N6_ade-DNA_methylase"/>
</dbReference>
<evidence type="ECO:0000256" key="2">
    <source>
        <dbReference type="ARBA" id="ARBA00022603"/>
    </source>
</evidence>
<sequence>MKIAQIEENVKNVLLHSSQHDFLADFLLAFGKPKASISRLQTNGVASYNLSKNEHEVLWKNNVLYKFITHDQLDSYIEEHADSEIVLKHKPRFIIATDFNTLVARDTRTEESLKIAFPELPNYVEFFLPWAGMEKATHTPDSPADVKAAEKMAKLFDMIRLDNPTKDARFLHSLNAFLTRLLFCFFAEDTDIFPKDLFSNCIQSHTAEDGKDLSDYLASLFRLLNTEDRTKCPGYFRQFPYVNGGLFAEEHPVPQFSVRSRAVLIACGTELNWSEINPDIFGSMIQAVVDTDQRANLGMHYTSVTNIMKVIDPLFLRDLYEELEKSRTNTRKLRELLIRLGKIRIFDPACGSGNFLIIAYKELRKLEMEILNQISINEKQIDLGLSTIRLSQFYGIELDDFAHEVALLSLWLAEHQMNLVFMQRFGKANATLPLKPSGSIVCGDATTVAWQTVCPADEGSDTYILGNPPYLGSKKQSMEQKRSIATIFAHSRDYKNLDFIACWFYLAALYISGTSSKAGFVTTNSIVQGDQVGLLWPHIFAQDAEIGFAYESFKWGNSAKNTAGVSCVVVGLRAASKDPKWIYLQGQRIPAKNIGPYLTDSSNTIIYKSNQILSDLPEMVYGNMPLDGGFLKLETPEKDELLKAYPAAAKFIKRLTGGNEFLYNEERWCLWIEDEQLDEALSIPPIAERIEQVKAFREGGGDVARTLVKRSHQFRYRHTATRSMMLVPCTSSERRDYLQVGFFDRSYIAIHSAQVIYDADAFVFGIVSSRLHMLWTKATCGTLDSRVRYSNIIAYNNFPFPAITEAVREKIRECTFKILAARENRPELVIADLYDPKLMPAELLEAHRELDSLIESCYQKNAFQNDEERLKALFKLYEKMTETEDA</sequence>
<evidence type="ECO:0000259" key="7">
    <source>
        <dbReference type="Pfam" id="PF20466"/>
    </source>
</evidence>
<dbReference type="InterPro" id="IPR046816">
    <property type="entry name" value="MmeI_Mtase"/>
</dbReference>
<evidence type="ECO:0000259" key="8">
    <source>
        <dbReference type="Pfam" id="PF20467"/>
    </source>
</evidence>
<dbReference type="PRINTS" id="PR00507">
    <property type="entry name" value="N12N6MTFRASE"/>
</dbReference>
<dbReference type="Pfam" id="PF20465">
    <property type="entry name" value="MmeI_hel"/>
    <property type="match status" value="1"/>
</dbReference>
<dbReference type="Proteomes" id="UP000675121">
    <property type="component" value="Unassembled WGS sequence"/>
</dbReference>
<dbReference type="EMBL" id="CAJNAS010000030">
    <property type="protein sequence ID" value="CAE6959626.1"/>
    <property type="molecule type" value="Genomic_DNA"/>
</dbReference>
<dbReference type="Pfam" id="PF20473">
    <property type="entry name" value="MmeI_Mtase"/>
    <property type="match status" value="1"/>
</dbReference>
<dbReference type="GO" id="GO:0009007">
    <property type="term" value="F:site-specific DNA-methyltransferase (adenine-specific) activity"/>
    <property type="evidence" value="ECO:0007669"/>
    <property type="project" value="UniProtKB-EC"/>
</dbReference>
<feature type="domain" description="MmeI-like target recognition" evidence="7">
    <location>
        <begin position="601"/>
        <end position="802"/>
    </location>
</feature>
<evidence type="ECO:0000259" key="9">
    <source>
        <dbReference type="Pfam" id="PF20473"/>
    </source>
</evidence>
<dbReference type="InterPro" id="IPR029063">
    <property type="entry name" value="SAM-dependent_MTases_sf"/>
</dbReference>
<dbReference type="Pfam" id="PF20467">
    <property type="entry name" value="MmeI_C"/>
    <property type="match status" value="1"/>
</dbReference>
<evidence type="ECO:0000256" key="1">
    <source>
        <dbReference type="ARBA" id="ARBA00011900"/>
    </source>
</evidence>
<keyword evidence="2" id="KW-0489">Methyltransferase</keyword>
<evidence type="ECO:0000259" key="6">
    <source>
        <dbReference type="Pfam" id="PF20465"/>
    </source>
</evidence>
<keyword evidence="3" id="KW-0808">Transferase</keyword>
<dbReference type="Gene3D" id="3.40.50.150">
    <property type="entry name" value="Vaccinia Virus protein VP39"/>
    <property type="match status" value="1"/>
</dbReference>
<protein>
    <recommendedName>
        <fullName evidence="1">site-specific DNA-methyltransferase (adenine-specific)</fullName>
        <ecNumber evidence="1">2.1.1.72</ecNumber>
    </recommendedName>
</protein>
<dbReference type="InterPro" id="IPR046820">
    <property type="entry name" value="MmeI_TRD"/>
</dbReference>
<evidence type="ECO:0000259" key="5">
    <source>
        <dbReference type="Pfam" id="PF20464"/>
    </source>
</evidence>
<reference evidence="10" key="1">
    <citation type="submission" date="2021-02" db="EMBL/GenBank/DDBJ databases">
        <authorList>
            <person name="Vanwijnsberghe S."/>
        </authorList>
    </citation>
    <scope>NUCLEOTIDE SEQUENCE</scope>
    <source>
        <strain evidence="10">R-70211</strain>
    </source>
</reference>
<dbReference type="InterPro" id="IPR046817">
    <property type="entry name" value="MmeI_N"/>
</dbReference>
<comment type="catalytic activity">
    <reaction evidence="4">
        <text>a 2'-deoxyadenosine in DNA + S-adenosyl-L-methionine = an N(6)-methyl-2'-deoxyadenosine in DNA + S-adenosyl-L-homocysteine + H(+)</text>
        <dbReference type="Rhea" id="RHEA:15197"/>
        <dbReference type="Rhea" id="RHEA-COMP:12418"/>
        <dbReference type="Rhea" id="RHEA-COMP:12419"/>
        <dbReference type="ChEBI" id="CHEBI:15378"/>
        <dbReference type="ChEBI" id="CHEBI:57856"/>
        <dbReference type="ChEBI" id="CHEBI:59789"/>
        <dbReference type="ChEBI" id="CHEBI:90615"/>
        <dbReference type="ChEBI" id="CHEBI:90616"/>
        <dbReference type="EC" id="2.1.1.72"/>
    </reaction>
</comment>
<dbReference type="RefSeq" id="WP_201139473.1">
    <property type="nucleotide sequence ID" value="NZ_CAJNAS010000030.1"/>
</dbReference>